<dbReference type="HAMAP" id="MF_00122">
    <property type="entry name" value="GatC"/>
    <property type="match status" value="1"/>
</dbReference>
<evidence type="ECO:0000256" key="3">
    <source>
        <dbReference type="ARBA" id="ARBA00024799"/>
    </source>
</evidence>
<keyword evidence="6" id="KW-0436">Ligase</keyword>
<comment type="function">
    <text evidence="3 6">Allows the formation of correctly charged Asn-tRNA(Asn) or Gln-tRNA(Gln) through the transamidation of misacylated Asp-tRNA(Asn) or Glu-tRNA(Gln) in organisms which lack either or both of asparaginyl-tRNA or glutaminyl-tRNA synthetases. The reaction takes place in the presence of glutamine and ATP through an activated phospho-Asp-tRNA(Asn) or phospho-Glu-tRNA(Gln).</text>
</comment>
<evidence type="ECO:0000256" key="6">
    <source>
        <dbReference type="HAMAP-Rule" id="MF_00122"/>
    </source>
</evidence>
<dbReference type="GO" id="GO:0050567">
    <property type="term" value="F:glutaminyl-tRNA synthase (glutamine-hydrolyzing) activity"/>
    <property type="evidence" value="ECO:0007669"/>
    <property type="project" value="UniProtKB-UniRule"/>
</dbReference>
<dbReference type="Pfam" id="PF02686">
    <property type="entry name" value="GatC"/>
    <property type="match status" value="1"/>
</dbReference>
<comment type="caution">
    <text evidence="7">The sequence shown here is derived from an EMBL/GenBank/DDBJ whole genome shotgun (WGS) entry which is preliminary data.</text>
</comment>
<dbReference type="InterPro" id="IPR036113">
    <property type="entry name" value="Asp/Glu-ADT_sf_sub_c"/>
</dbReference>
<dbReference type="InterPro" id="IPR003837">
    <property type="entry name" value="GatC"/>
</dbReference>
<dbReference type="Proteomes" id="UP000602260">
    <property type="component" value="Unassembled WGS sequence"/>
</dbReference>
<evidence type="ECO:0000313" key="7">
    <source>
        <dbReference type="EMBL" id="MBC5716271.1"/>
    </source>
</evidence>
<dbReference type="GO" id="GO:0005524">
    <property type="term" value="F:ATP binding"/>
    <property type="evidence" value="ECO:0007669"/>
    <property type="project" value="UniProtKB-KW"/>
</dbReference>
<comment type="subunit">
    <text evidence="2 6">Heterotrimer of A, B and C subunits.</text>
</comment>
<name>A0A8J6J285_9FIRM</name>
<dbReference type="PANTHER" id="PTHR15004:SF0">
    <property type="entry name" value="GLUTAMYL-TRNA(GLN) AMIDOTRANSFERASE SUBUNIT C, MITOCHONDRIAL"/>
    <property type="match status" value="1"/>
</dbReference>
<dbReference type="GO" id="GO:0006450">
    <property type="term" value="P:regulation of translational fidelity"/>
    <property type="evidence" value="ECO:0007669"/>
    <property type="project" value="InterPro"/>
</dbReference>
<evidence type="ECO:0000256" key="2">
    <source>
        <dbReference type="ARBA" id="ARBA00011123"/>
    </source>
</evidence>
<evidence type="ECO:0000256" key="5">
    <source>
        <dbReference type="ARBA" id="ARBA00047913"/>
    </source>
</evidence>
<dbReference type="Gene3D" id="1.10.20.60">
    <property type="entry name" value="Glu-tRNAGln amidotransferase C subunit, N-terminal domain"/>
    <property type="match status" value="1"/>
</dbReference>
<dbReference type="EMBL" id="JACOPN010000002">
    <property type="protein sequence ID" value="MBC5716271.1"/>
    <property type="molecule type" value="Genomic_DNA"/>
</dbReference>
<dbReference type="SUPFAM" id="SSF141000">
    <property type="entry name" value="Glu-tRNAGln amidotransferase C subunit"/>
    <property type="match status" value="1"/>
</dbReference>
<dbReference type="NCBIfam" id="TIGR00135">
    <property type="entry name" value="gatC"/>
    <property type="match status" value="1"/>
</dbReference>
<dbReference type="GO" id="GO:0006412">
    <property type="term" value="P:translation"/>
    <property type="evidence" value="ECO:0007669"/>
    <property type="project" value="UniProtKB-UniRule"/>
</dbReference>
<dbReference type="PANTHER" id="PTHR15004">
    <property type="entry name" value="GLUTAMYL-TRNA(GLN) AMIDOTRANSFERASE SUBUNIT C, MITOCHONDRIAL"/>
    <property type="match status" value="1"/>
</dbReference>
<dbReference type="AlphaFoldDB" id="A0A8J6J285"/>
<reference evidence="7" key="1">
    <citation type="submission" date="2020-08" db="EMBL/GenBank/DDBJ databases">
        <title>Genome public.</title>
        <authorList>
            <person name="Liu C."/>
            <person name="Sun Q."/>
        </authorList>
    </citation>
    <scope>NUCLEOTIDE SEQUENCE</scope>
    <source>
        <strain evidence="7">BX5</strain>
    </source>
</reference>
<evidence type="ECO:0000313" key="8">
    <source>
        <dbReference type="Proteomes" id="UP000602260"/>
    </source>
</evidence>
<evidence type="ECO:0000256" key="1">
    <source>
        <dbReference type="ARBA" id="ARBA00010757"/>
    </source>
</evidence>
<keyword evidence="8" id="KW-1185">Reference proteome</keyword>
<proteinExistence type="inferred from homology"/>
<keyword evidence="6" id="KW-0067">ATP-binding</keyword>
<accession>A0A8J6J285</accession>
<comment type="catalytic activity">
    <reaction evidence="4 6">
        <text>L-aspartyl-tRNA(Asn) + L-glutamine + ATP + H2O = L-asparaginyl-tRNA(Asn) + L-glutamate + ADP + phosphate + 2 H(+)</text>
        <dbReference type="Rhea" id="RHEA:14513"/>
        <dbReference type="Rhea" id="RHEA-COMP:9674"/>
        <dbReference type="Rhea" id="RHEA-COMP:9677"/>
        <dbReference type="ChEBI" id="CHEBI:15377"/>
        <dbReference type="ChEBI" id="CHEBI:15378"/>
        <dbReference type="ChEBI" id="CHEBI:29985"/>
        <dbReference type="ChEBI" id="CHEBI:30616"/>
        <dbReference type="ChEBI" id="CHEBI:43474"/>
        <dbReference type="ChEBI" id="CHEBI:58359"/>
        <dbReference type="ChEBI" id="CHEBI:78515"/>
        <dbReference type="ChEBI" id="CHEBI:78516"/>
        <dbReference type="ChEBI" id="CHEBI:456216"/>
    </reaction>
</comment>
<organism evidence="7 8">
    <name type="scientific">Flintibacter faecis</name>
    <dbReference type="NCBI Taxonomy" id="2763047"/>
    <lineage>
        <taxon>Bacteria</taxon>
        <taxon>Bacillati</taxon>
        <taxon>Bacillota</taxon>
        <taxon>Clostridia</taxon>
        <taxon>Eubacteriales</taxon>
        <taxon>Flintibacter</taxon>
    </lineage>
</organism>
<dbReference type="RefSeq" id="WP_186877757.1">
    <property type="nucleotide sequence ID" value="NZ_JACOPN010000002.1"/>
</dbReference>
<evidence type="ECO:0000256" key="4">
    <source>
        <dbReference type="ARBA" id="ARBA00047380"/>
    </source>
</evidence>
<dbReference type="GO" id="GO:0070681">
    <property type="term" value="P:glutaminyl-tRNAGln biosynthesis via transamidation"/>
    <property type="evidence" value="ECO:0007669"/>
    <property type="project" value="TreeGrafter"/>
</dbReference>
<protein>
    <recommendedName>
        <fullName evidence="6">Aspartyl/glutamyl-tRNA(Asn/Gln) amidotransferase subunit C</fullName>
        <shortName evidence="6">Asp/Glu-ADT subunit C</shortName>
        <ecNumber evidence="6">6.3.5.-</ecNumber>
    </recommendedName>
</protein>
<dbReference type="EC" id="6.3.5.-" evidence="6"/>
<comment type="similarity">
    <text evidence="1 6">Belongs to the GatC family.</text>
</comment>
<keyword evidence="6" id="KW-0648">Protein biosynthesis</keyword>
<comment type="catalytic activity">
    <reaction evidence="5 6">
        <text>L-glutamyl-tRNA(Gln) + L-glutamine + ATP + H2O = L-glutaminyl-tRNA(Gln) + L-glutamate + ADP + phosphate + H(+)</text>
        <dbReference type="Rhea" id="RHEA:17521"/>
        <dbReference type="Rhea" id="RHEA-COMP:9681"/>
        <dbReference type="Rhea" id="RHEA-COMP:9684"/>
        <dbReference type="ChEBI" id="CHEBI:15377"/>
        <dbReference type="ChEBI" id="CHEBI:15378"/>
        <dbReference type="ChEBI" id="CHEBI:29985"/>
        <dbReference type="ChEBI" id="CHEBI:30616"/>
        <dbReference type="ChEBI" id="CHEBI:43474"/>
        <dbReference type="ChEBI" id="CHEBI:58359"/>
        <dbReference type="ChEBI" id="CHEBI:78520"/>
        <dbReference type="ChEBI" id="CHEBI:78521"/>
        <dbReference type="ChEBI" id="CHEBI:456216"/>
    </reaction>
</comment>
<keyword evidence="6" id="KW-0547">Nucleotide-binding</keyword>
<gene>
    <name evidence="6 7" type="primary">gatC</name>
    <name evidence="7" type="ORF">H8S55_02860</name>
</gene>
<sequence length="95" mass="10576">MKITTELIDHISQLSRLRLPEEEKAKMAGDLEGILAYMDTLNTLDTSDVEPLSHVFPVKNVLREDEVQPSMDRGALLKNAPAADDEAFLVPKTVE</sequence>